<sequence>MAHHYNLLHLHKFNFNAVMEATTDETKADTWAMDVGLLAKAMLRPQCTRPMRLNNHEFTKMMLTLPQAVRLIFAWCMRIPQTQAAHMAKISENTVSDWYAACRALCSKELLDGEFIIGGDGLIVVIDETSLKKKSKYGRGRYYKEFWLFGSVDRATGQWFGRTAFDKRTKATLLPIIKRFIKPRRFPNPVFF</sequence>
<dbReference type="PANTHER" id="PTHR47163">
    <property type="entry name" value="DDE_TNP_IS1595 DOMAIN-CONTAINING PROTEIN"/>
    <property type="match status" value="1"/>
</dbReference>
<dbReference type="EMBL" id="JH159151">
    <property type="protein sequence ID" value="EGZ27729.1"/>
    <property type="molecule type" value="Genomic_DNA"/>
</dbReference>
<protein>
    <recommendedName>
        <fullName evidence="3">DDE Tnp4 domain-containing protein</fullName>
    </recommendedName>
</protein>
<dbReference type="AlphaFoldDB" id="G4YH28"/>
<gene>
    <name evidence="1" type="ORF">PHYSODRAFT_321476</name>
</gene>
<dbReference type="Proteomes" id="UP000002640">
    <property type="component" value="Unassembled WGS sequence"/>
</dbReference>
<dbReference type="GeneID" id="20644661"/>
<evidence type="ECO:0000313" key="1">
    <source>
        <dbReference type="EMBL" id="EGZ27729.1"/>
    </source>
</evidence>
<dbReference type="KEGG" id="psoj:PHYSODRAFT_321476"/>
<reference evidence="1 2" key="1">
    <citation type="journal article" date="2006" name="Science">
        <title>Phytophthora genome sequences uncover evolutionary origins and mechanisms of pathogenesis.</title>
        <authorList>
            <person name="Tyler B.M."/>
            <person name="Tripathy S."/>
            <person name="Zhang X."/>
            <person name="Dehal P."/>
            <person name="Jiang R.H."/>
            <person name="Aerts A."/>
            <person name="Arredondo F.D."/>
            <person name="Baxter L."/>
            <person name="Bensasson D."/>
            <person name="Beynon J.L."/>
            <person name="Chapman J."/>
            <person name="Damasceno C.M."/>
            <person name="Dorrance A.E."/>
            <person name="Dou D."/>
            <person name="Dickerman A.W."/>
            <person name="Dubchak I.L."/>
            <person name="Garbelotto M."/>
            <person name="Gijzen M."/>
            <person name="Gordon S.G."/>
            <person name="Govers F."/>
            <person name="Grunwald N.J."/>
            <person name="Huang W."/>
            <person name="Ivors K.L."/>
            <person name="Jones R.W."/>
            <person name="Kamoun S."/>
            <person name="Krampis K."/>
            <person name="Lamour K.H."/>
            <person name="Lee M.K."/>
            <person name="McDonald W.H."/>
            <person name="Medina M."/>
            <person name="Meijer H.J."/>
            <person name="Nordberg E.K."/>
            <person name="Maclean D.J."/>
            <person name="Ospina-Giraldo M.D."/>
            <person name="Morris P.F."/>
            <person name="Phuntumart V."/>
            <person name="Putnam N.H."/>
            <person name="Rash S."/>
            <person name="Rose J.K."/>
            <person name="Sakihama Y."/>
            <person name="Salamov A.A."/>
            <person name="Savidor A."/>
            <person name="Scheuring C.F."/>
            <person name="Smith B.M."/>
            <person name="Sobral B.W."/>
            <person name="Terry A."/>
            <person name="Torto-Alalibo T.A."/>
            <person name="Win J."/>
            <person name="Xu Z."/>
            <person name="Zhang H."/>
            <person name="Grigoriev I.V."/>
            <person name="Rokhsar D.S."/>
            <person name="Boore J.L."/>
        </authorList>
    </citation>
    <scope>NUCLEOTIDE SEQUENCE [LARGE SCALE GENOMIC DNA]</scope>
    <source>
        <strain evidence="1 2">P6497</strain>
    </source>
</reference>
<dbReference type="PANTHER" id="PTHR47163:SF2">
    <property type="entry name" value="SI:DKEY-17M8.2"/>
    <property type="match status" value="1"/>
</dbReference>
<organism evidence="1 2">
    <name type="scientific">Phytophthora sojae (strain P6497)</name>
    <name type="common">Soybean stem and root rot agent</name>
    <name type="synonym">Phytophthora megasperma f. sp. glycines</name>
    <dbReference type="NCBI Taxonomy" id="1094619"/>
    <lineage>
        <taxon>Eukaryota</taxon>
        <taxon>Sar</taxon>
        <taxon>Stramenopiles</taxon>
        <taxon>Oomycota</taxon>
        <taxon>Peronosporomycetes</taxon>
        <taxon>Peronosporales</taxon>
        <taxon>Peronosporaceae</taxon>
        <taxon>Phytophthora</taxon>
    </lineage>
</organism>
<keyword evidence="2" id="KW-1185">Reference proteome</keyword>
<evidence type="ECO:0000313" key="2">
    <source>
        <dbReference type="Proteomes" id="UP000002640"/>
    </source>
</evidence>
<dbReference type="InterPro" id="IPR053164">
    <property type="entry name" value="IS1016-like_transposase"/>
</dbReference>
<evidence type="ECO:0008006" key="3">
    <source>
        <dbReference type="Google" id="ProtNLM"/>
    </source>
</evidence>
<accession>G4YH28</accession>
<dbReference type="InParanoid" id="G4YH28"/>
<proteinExistence type="predicted"/>
<dbReference type="RefSeq" id="XP_009515004.1">
    <property type="nucleotide sequence ID" value="XM_009516709.1"/>
</dbReference>
<name>G4YH28_PHYSP</name>
<dbReference type="STRING" id="1094619.G4YH28"/>